<reference evidence="2 3" key="1">
    <citation type="submission" date="2014-10" db="EMBL/GenBank/DDBJ databases">
        <title>Draft genome of the hookworm Ancylostoma caninum.</title>
        <authorList>
            <person name="Mitreva M."/>
        </authorList>
    </citation>
    <scope>NUCLEOTIDE SEQUENCE [LARGE SCALE GENOMIC DNA]</scope>
    <source>
        <strain evidence="2 3">Baltimore</strain>
    </source>
</reference>
<keyword evidence="3" id="KW-1185">Reference proteome</keyword>
<accession>A0A368GC45</accession>
<keyword evidence="1" id="KW-1133">Transmembrane helix</keyword>
<comment type="caution">
    <text evidence="2">The sequence shown here is derived from an EMBL/GenBank/DDBJ whole genome shotgun (WGS) entry which is preliminary data.</text>
</comment>
<dbReference type="OrthoDB" id="10396825at2759"/>
<evidence type="ECO:0000313" key="2">
    <source>
        <dbReference type="EMBL" id="RCN41932.1"/>
    </source>
</evidence>
<sequence>MTKEFFPIGKKQCPLKGLTECTVSFGVWGYECCGVGYLQCCGYISIAGWIAIGAVGVIIVLVILTLICRRR</sequence>
<feature type="transmembrane region" description="Helical" evidence="1">
    <location>
        <begin position="46"/>
        <end position="68"/>
    </location>
</feature>
<keyword evidence="1" id="KW-0472">Membrane</keyword>
<gene>
    <name evidence="2" type="ORF">ANCCAN_12092</name>
</gene>
<proteinExistence type="predicted"/>
<organism evidence="2 3">
    <name type="scientific">Ancylostoma caninum</name>
    <name type="common">Dog hookworm</name>
    <dbReference type="NCBI Taxonomy" id="29170"/>
    <lineage>
        <taxon>Eukaryota</taxon>
        <taxon>Metazoa</taxon>
        <taxon>Ecdysozoa</taxon>
        <taxon>Nematoda</taxon>
        <taxon>Chromadorea</taxon>
        <taxon>Rhabditida</taxon>
        <taxon>Rhabditina</taxon>
        <taxon>Rhabditomorpha</taxon>
        <taxon>Strongyloidea</taxon>
        <taxon>Ancylostomatidae</taxon>
        <taxon>Ancylostomatinae</taxon>
        <taxon>Ancylostoma</taxon>
    </lineage>
</organism>
<evidence type="ECO:0000256" key="1">
    <source>
        <dbReference type="SAM" id="Phobius"/>
    </source>
</evidence>
<name>A0A368GC45_ANCCA</name>
<dbReference type="Proteomes" id="UP000252519">
    <property type="component" value="Unassembled WGS sequence"/>
</dbReference>
<keyword evidence="1" id="KW-0812">Transmembrane</keyword>
<dbReference type="EMBL" id="JOJR01000216">
    <property type="protein sequence ID" value="RCN41932.1"/>
    <property type="molecule type" value="Genomic_DNA"/>
</dbReference>
<dbReference type="AlphaFoldDB" id="A0A368GC45"/>
<protein>
    <submittedName>
        <fullName evidence="2">Uncharacterized protein</fullName>
    </submittedName>
</protein>
<evidence type="ECO:0000313" key="3">
    <source>
        <dbReference type="Proteomes" id="UP000252519"/>
    </source>
</evidence>